<dbReference type="RefSeq" id="WP_380915359.1">
    <property type="nucleotide sequence ID" value="NZ_JBHTLS010000135.1"/>
</dbReference>
<evidence type="ECO:0000313" key="3">
    <source>
        <dbReference type="Proteomes" id="UP001597203"/>
    </source>
</evidence>
<protein>
    <submittedName>
        <fullName evidence="2">Cupin domain-containing protein</fullName>
    </submittedName>
</protein>
<comment type="caution">
    <text evidence="2">The sequence shown here is derived from an EMBL/GenBank/DDBJ whole genome shotgun (WGS) entry which is preliminary data.</text>
</comment>
<sequence length="145" mass="15839">MARARSEGDARTIIKALGLMPHPEGGWYRETWRATAAAGERAAGTAILFLLEAHQRSHWHSVDAEEIWFWHAGVPLTLSIAPPDGTAEDWLLGPDVQGGQMPQRRVPAHHWQAAVPLGGWTLVSCTVTPGFDFAGFTLAPPDWTP</sequence>
<proteinExistence type="predicted"/>
<reference evidence="3" key="1">
    <citation type="journal article" date="2019" name="Int. J. Syst. Evol. Microbiol.">
        <title>The Global Catalogue of Microorganisms (GCM) 10K type strain sequencing project: providing services to taxonomists for standard genome sequencing and annotation.</title>
        <authorList>
            <consortium name="The Broad Institute Genomics Platform"/>
            <consortium name="The Broad Institute Genome Sequencing Center for Infectious Disease"/>
            <person name="Wu L."/>
            <person name="Ma J."/>
        </authorList>
    </citation>
    <scope>NUCLEOTIDE SEQUENCE [LARGE SCALE GENOMIC DNA]</scope>
    <source>
        <strain evidence="3">CCUG 54329</strain>
    </source>
</reference>
<gene>
    <name evidence="2" type="ORF">ACFQ24_22465</name>
</gene>
<organism evidence="2 3">
    <name type="scientific">Sphingobium olei</name>
    <dbReference type="NCBI Taxonomy" id="420955"/>
    <lineage>
        <taxon>Bacteria</taxon>
        <taxon>Pseudomonadati</taxon>
        <taxon>Pseudomonadota</taxon>
        <taxon>Alphaproteobacteria</taxon>
        <taxon>Sphingomonadales</taxon>
        <taxon>Sphingomonadaceae</taxon>
        <taxon>Sphingobium</taxon>
    </lineage>
</organism>
<dbReference type="CDD" id="cd06121">
    <property type="entry name" value="cupin_YML079wp"/>
    <property type="match status" value="1"/>
</dbReference>
<dbReference type="Pfam" id="PF06172">
    <property type="entry name" value="Cupin_5"/>
    <property type="match status" value="1"/>
</dbReference>
<dbReference type="SUPFAM" id="SSF51182">
    <property type="entry name" value="RmlC-like cupins"/>
    <property type="match status" value="1"/>
</dbReference>
<evidence type="ECO:0000313" key="2">
    <source>
        <dbReference type="EMBL" id="MFD1107641.1"/>
    </source>
</evidence>
<dbReference type="Proteomes" id="UP001597203">
    <property type="component" value="Unassembled WGS sequence"/>
</dbReference>
<dbReference type="PANTHER" id="PTHR33387:SF3">
    <property type="entry name" value="DUF985 DOMAIN-CONTAINING PROTEIN"/>
    <property type="match status" value="1"/>
</dbReference>
<keyword evidence="3" id="KW-1185">Reference proteome</keyword>
<dbReference type="InterPro" id="IPR011051">
    <property type="entry name" value="RmlC_Cupin_sf"/>
</dbReference>
<dbReference type="InterPro" id="IPR009327">
    <property type="entry name" value="Cupin_DUF985"/>
</dbReference>
<dbReference type="InterPro" id="IPR039935">
    <property type="entry name" value="YML079W-like"/>
</dbReference>
<name>A0ABW3P3X6_9SPHN</name>
<dbReference type="Gene3D" id="2.60.120.10">
    <property type="entry name" value="Jelly Rolls"/>
    <property type="match status" value="1"/>
</dbReference>
<feature type="domain" description="DUF985" evidence="1">
    <location>
        <begin position="12"/>
        <end position="139"/>
    </location>
</feature>
<dbReference type="EMBL" id="JBHTLS010000135">
    <property type="protein sequence ID" value="MFD1107641.1"/>
    <property type="molecule type" value="Genomic_DNA"/>
</dbReference>
<evidence type="ECO:0000259" key="1">
    <source>
        <dbReference type="Pfam" id="PF06172"/>
    </source>
</evidence>
<accession>A0ABW3P3X6</accession>
<dbReference type="PANTHER" id="PTHR33387">
    <property type="entry name" value="RMLC-LIKE JELLY ROLL FOLD PROTEIN"/>
    <property type="match status" value="1"/>
</dbReference>
<dbReference type="InterPro" id="IPR014710">
    <property type="entry name" value="RmlC-like_jellyroll"/>
</dbReference>